<feature type="signal peptide" evidence="1">
    <location>
        <begin position="1"/>
        <end position="19"/>
    </location>
</feature>
<proteinExistence type="predicted"/>
<dbReference type="Proteomes" id="UP000468943">
    <property type="component" value="Unassembled WGS sequence"/>
</dbReference>
<gene>
    <name evidence="2" type="ORF">GRI36_05670</name>
</gene>
<dbReference type="OrthoDB" id="9869563at2"/>
<feature type="chain" id="PRO_5026338797" evidence="1">
    <location>
        <begin position="20"/>
        <end position="226"/>
    </location>
</feature>
<keyword evidence="3" id="KW-1185">Reference proteome</keyword>
<comment type="caution">
    <text evidence="2">The sequence shown here is derived from an EMBL/GenBank/DDBJ whole genome shotgun (WGS) entry which is preliminary data.</text>
</comment>
<evidence type="ECO:0000313" key="2">
    <source>
        <dbReference type="EMBL" id="MXO56365.1"/>
    </source>
</evidence>
<name>A0A6I4SKX6_9SPHN</name>
<evidence type="ECO:0000256" key="1">
    <source>
        <dbReference type="SAM" id="SignalP"/>
    </source>
</evidence>
<keyword evidence="1" id="KW-0732">Signal</keyword>
<accession>A0A6I4SKX6</accession>
<reference evidence="2 3" key="1">
    <citation type="submission" date="2019-12" db="EMBL/GenBank/DDBJ databases">
        <title>Genomic-based taxomic classification of the family Erythrobacteraceae.</title>
        <authorList>
            <person name="Xu L."/>
        </authorList>
    </citation>
    <scope>NUCLEOTIDE SEQUENCE [LARGE SCALE GENOMIC DNA]</scope>
    <source>
        <strain evidence="2 3">JCM 17802</strain>
    </source>
</reference>
<dbReference type="AlphaFoldDB" id="A0A6I4SKX6"/>
<evidence type="ECO:0000313" key="3">
    <source>
        <dbReference type="Proteomes" id="UP000468943"/>
    </source>
</evidence>
<sequence>MRLAVLTGLLLVVSTGATAQDVQPTEAQTCELHVWASDGLSKTRQRASDNLSTGYMGALGSSPVGRIERNTAEVNTQNAKPGGPLPTLRQLEILSEADLPALFGFDAYKVVTHEKPLPSGLIRSVKTRYTRGAPECYAELVVTDVVYSREYARGQNLKSFFRLRVFDKGGERPVRVLGTWTQTNLKHDQEKTDVEQVTYELDMEAAFKQNLSDFAALIQDIPSNNR</sequence>
<protein>
    <submittedName>
        <fullName evidence="2">Uncharacterized protein</fullName>
    </submittedName>
</protein>
<organism evidence="2 3">
    <name type="scientific">Pontixanthobacter gangjinensis</name>
    <dbReference type="NCBI Taxonomy" id="1028742"/>
    <lineage>
        <taxon>Bacteria</taxon>
        <taxon>Pseudomonadati</taxon>
        <taxon>Pseudomonadota</taxon>
        <taxon>Alphaproteobacteria</taxon>
        <taxon>Sphingomonadales</taxon>
        <taxon>Erythrobacteraceae</taxon>
        <taxon>Pontixanthobacter</taxon>
    </lineage>
</organism>
<dbReference type="EMBL" id="WTYS01000001">
    <property type="protein sequence ID" value="MXO56365.1"/>
    <property type="molecule type" value="Genomic_DNA"/>
</dbReference>
<dbReference type="RefSeq" id="WP_160597573.1">
    <property type="nucleotide sequence ID" value="NZ_WTYS01000001.1"/>
</dbReference>